<dbReference type="EMBL" id="FJ006933">
    <property type="protein sequence ID" value="ACH69318.1"/>
    <property type="molecule type" value="Genomic_DNA"/>
</dbReference>
<name>B9USC4_9SPIR</name>
<organism evidence="1">
    <name type="scientific">Brachyspira intermedia</name>
    <dbReference type="NCBI Taxonomy" id="84377"/>
    <lineage>
        <taxon>Bacteria</taxon>
        <taxon>Pseudomonadati</taxon>
        <taxon>Spirochaetota</taxon>
        <taxon>Spirochaetia</taxon>
        <taxon>Brachyspirales</taxon>
        <taxon>Brachyspiraceae</taxon>
        <taxon>Brachyspira</taxon>
    </lineage>
</organism>
<proteinExistence type="predicted"/>
<sequence>MSIILNENNIQSPFQYNISENTFELLKRNGELELNTDNIQVKVFEGQRLFCTDIGYGIDGPLEEMEFLINDIKVYPVLLDELEDLKTVEIKDNEIYLIKNDINFKSIIFFPPSDLNKNFKFNITTYSSTFSSFMFDEIAKKLNSLDINYPVKNYYENTDYKVNDIIKYEGYY</sequence>
<protein>
    <submittedName>
        <fullName evidence="1">VSH-1 tail protein</fullName>
    </submittedName>
</protein>
<accession>B9USC4</accession>
<dbReference type="AlphaFoldDB" id="B9USC4"/>
<evidence type="ECO:0000313" key="1">
    <source>
        <dbReference type="EMBL" id="ACH69318.1"/>
    </source>
</evidence>
<reference evidence="1" key="1">
    <citation type="journal article" date="2009" name="Vet. Microbiol.">
        <title>Identification of genes associated with prophage-like gene transfer agents in the pathogenic intestinal spirochaetes Brachyspira hyodysenteriae, Brachyspira pilosicoli and Brachyspira intermedia.</title>
        <authorList>
            <person name="Motro Y."/>
            <person name="La T."/>
            <person name="Bellgard M.I."/>
            <person name="Dunn D.S."/>
            <person name="Phillips N.D."/>
            <person name="Hampson D.J."/>
        </authorList>
    </citation>
    <scope>NUCLEOTIDE SEQUENCE</scope>
    <source>
        <strain evidence="1">HB60</strain>
    </source>
</reference>